<feature type="transmembrane region" description="Helical" evidence="5">
    <location>
        <begin position="245"/>
        <end position="265"/>
    </location>
</feature>
<protein>
    <recommendedName>
        <fullName evidence="6">EamA domain-containing protein</fullName>
    </recommendedName>
</protein>
<dbReference type="InterPro" id="IPR000620">
    <property type="entry name" value="EamA_dom"/>
</dbReference>
<dbReference type="OrthoDB" id="306876at2759"/>
<feature type="transmembrane region" description="Helical" evidence="5">
    <location>
        <begin position="163"/>
        <end position="180"/>
    </location>
</feature>
<sequence>MDVPGGPLIMPRPPPPYTTDKDEIEVLVTSTFLPSYDAIRKGSSSECEIRTEVRKKILRDLGPPKPTKTNWCAILLAFLSGVFFTLCSALVKGLESIDPMELLVLRSSIQVAAMLPIVAYRGRNPFGPPGLRLLLVLQGIVGGVTLVLLFFSFRRLPLGDATSIIFSSPVFVLLLSFLCLREPCGFFRTLIVFLLVTGVVLISKPPLIFHQGQVENYDGLGYSAAILGALFTAINIVVMRRCKEVHYSILVLHFSAWSLVVATILTQIHGPWTTGGPLRHASLTHWGLASLVGVTGLLGQVLLARALSMEGAGKVAVTRSLDIVLAFVLQIAFWDEVPDWMGALGACLVCICVAAMGAEAQLTQVAATIP</sequence>
<comment type="subcellular location">
    <subcellularLocation>
        <location evidence="1">Membrane</location>
        <topology evidence="1">Multi-pass membrane protein</topology>
    </subcellularLocation>
</comment>
<evidence type="ECO:0000256" key="2">
    <source>
        <dbReference type="ARBA" id="ARBA00022692"/>
    </source>
</evidence>
<keyword evidence="2 5" id="KW-0812">Transmembrane</keyword>
<keyword evidence="8" id="KW-1185">Reference proteome</keyword>
<feature type="transmembrane region" description="Helical" evidence="5">
    <location>
        <begin position="71"/>
        <end position="91"/>
    </location>
</feature>
<reference evidence="7 8" key="1">
    <citation type="submission" date="2020-04" db="EMBL/GenBank/DDBJ databases">
        <authorList>
            <person name="Alioto T."/>
            <person name="Alioto T."/>
            <person name="Gomez Garrido J."/>
        </authorList>
    </citation>
    <scope>NUCLEOTIDE SEQUENCE [LARGE SCALE GENOMIC DNA]</scope>
</reference>
<evidence type="ECO:0000313" key="7">
    <source>
        <dbReference type="EMBL" id="CAB3382754.1"/>
    </source>
</evidence>
<dbReference type="PANTHER" id="PTHR22911">
    <property type="entry name" value="ACYL-MALONYL CONDENSING ENZYME-RELATED"/>
    <property type="match status" value="1"/>
</dbReference>
<evidence type="ECO:0000256" key="4">
    <source>
        <dbReference type="ARBA" id="ARBA00023136"/>
    </source>
</evidence>
<dbReference type="InterPro" id="IPR037185">
    <property type="entry name" value="EmrE-like"/>
</dbReference>
<feature type="transmembrane region" description="Helical" evidence="5">
    <location>
        <begin position="187"/>
        <end position="208"/>
    </location>
</feature>
<dbReference type="EMBL" id="CADEPI010000283">
    <property type="protein sequence ID" value="CAB3382754.1"/>
    <property type="molecule type" value="Genomic_DNA"/>
</dbReference>
<organism evidence="7 8">
    <name type="scientific">Cloeon dipterum</name>
    <dbReference type="NCBI Taxonomy" id="197152"/>
    <lineage>
        <taxon>Eukaryota</taxon>
        <taxon>Metazoa</taxon>
        <taxon>Ecdysozoa</taxon>
        <taxon>Arthropoda</taxon>
        <taxon>Hexapoda</taxon>
        <taxon>Insecta</taxon>
        <taxon>Pterygota</taxon>
        <taxon>Palaeoptera</taxon>
        <taxon>Ephemeroptera</taxon>
        <taxon>Pisciforma</taxon>
        <taxon>Baetidae</taxon>
        <taxon>Cloeon</taxon>
    </lineage>
</organism>
<feature type="domain" description="EamA" evidence="6">
    <location>
        <begin position="73"/>
        <end position="203"/>
    </location>
</feature>
<dbReference type="Gene3D" id="1.10.3730.20">
    <property type="match status" value="1"/>
</dbReference>
<evidence type="ECO:0000259" key="6">
    <source>
        <dbReference type="Pfam" id="PF00892"/>
    </source>
</evidence>
<name>A0A8S1DXG2_9INSE</name>
<dbReference type="GO" id="GO:0016020">
    <property type="term" value="C:membrane"/>
    <property type="evidence" value="ECO:0007669"/>
    <property type="project" value="UniProtKB-SubCell"/>
</dbReference>
<feature type="transmembrane region" description="Helical" evidence="5">
    <location>
        <begin position="133"/>
        <end position="151"/>
    </location>
</feature>
<feature type="domain" description="EamA" evidence="6">
    <location>
        <begin position="220"/>
        <end position="354"/>
    </location>
</feature>
<dbReference type="Proteomes" id="UP000494165">
    <property type="component" value="Unassembled WGS sequence"/>
</dbReference>
<keyword evidence="3 5" id="KW-1133">Transmembrane helix</keyword>
<dbReference type="AlphaFoldDB" id="A0A8S1DXG2"/>
<feature type="transmembrane region" description="Helical" evidence="5">
    <location>
        <begin position="220"/>
        <end position="238"/>
    </location>
</feature>
<dbReference type="SUPFAM" id="SSF103481">
    <property type="entry name" value="Multidrug resistance efflux transporter EmrE"/>
    <property type="match status" value="2"/>
</dbReference>
<dbReference type="PANTHER" id="PTHR22911:SF6">
    <property type="entry name" value="SOLUTE CARRIER FAMILY 35 MEMBER G1"/>
    <property type="match status" value="1"/>
</dbReference>
<feature type="transmembrane region" description="Helical" evidence="5">
    <location>
        <begin position="340"/>
        <end position="358"/>
    </location>
</feature>
<evidence type="ECO:0000256" key="5">
    <source>
        <dbReference type="SAM" id="Phobius"/>
    </source>
</evidence>
<evidence type="ECO:0000256" key="3">
    <source>
        <dbReference type="ARBA" id="ARBA00022989"/>
    </source>
</evidence>
<keyword evidence="4 5" id="KW-0472">Membrane</keyword>
<feature type="transmembrane region" description="Helical" evidence="5">
    <location>
        <begin position="316"/>
        <end position="334"/>
    </location>
</feature>
<comment type="caution">
    <text evidence="7">The sequence shown here is derived from an EMBL/GenBank/DDBJ whole genome shotgun (WGS) entry which is preliminary data.</text>
</comment>
<accession>A0A8S1DXG2</accession>
<evidence type="ECO:0000313" key="8">
    <source>
        <dbReference type="Proteomes" id="UP000494165"/>
    </source>
</evidence>
<proteinExistence type="predicted"/>
<evidence type="ECO:0000256" key="1">
    <source>
        <dbReference type="ARBA" id="ARBA00004141"/>
    </source>
</evidence>
<feature type="transmembrane region" description="Helical" evidence="5">
    <location>
        <begin position="285"/>
        <end position="304"/>
    </location>
</feature>
<dbReference type="Pfam" id="PF00892">
    <property type="entry name" value="EamA"/>
    <property type="match status" value="2"/>
</dbReference>
<gene>
    <name evidence="7" type="ORF">CLODIP_2_CD12533</name>
</gene>